<evidence type="ECO:0000259" key="8">
    <source>
        <dbReference type="Pfam" id="PF13359"/>
    </source>
</evidence>
<keyword evidence="7" id="KW-0539">Nucleus</keyword>
<comment type="similarity">
    <text evidence="3">Belongs to the HARBI1 family.</text>
</comment>
<dbReference type="PANTHER" id="PTHR22930">
    <property type="match status" value="1"/>
</dbReference>
<comment type="cofactor">
    <cofactor evidence="1">
        <name>a divalent metal cation</name>
        <dbReference type="ChEBI" id="CHEBI:60240"/>
    </cofactor>
</comment>
<reference evidence="10" key="1">
    <citation type="journal article" date="2019" name="Plant Biotechnol. J.">
        <title>Genome sequencing of the Australian wild diploid species Gossypium australe highlights disease resistance and delayed gland morphogenesis.</title>
        <authorList>
            <person name="Cai Y."/>
            <person name="Cai X."/>
            <person name="Wang Q."/>
            <person name="Wang P."/>
            <person name="Zhang Y."/>
            <person name="Cai C."/>
            <person name="Xu Y."/>
            <person name="Wang K."/>
            <person name="Zhou Z."/>
            <person name="Wang C."/>
            <person name="Geng S."/>
            <person name="Li B."/>
            <person name="Dong Q."/>
            <person name="Hou Y."/>
            <person name="Wang H."/>
            <person name="Ai P."/>
            <person name="Liu Z."/>
            <person name="Yi F."/>
            <person name="Sun M."/>
            <person name="An G."/>
            <person name="Cheng J."/>
            <person name="Zhang Y."/>
            <person name="Shi Q."/>
            <person name="Xie Y."/>
            <person name="Shi X."/>
            <person name="Chang Y."/>
            <person name="Huang F."/>
            <person name="Chen Y."/>
            <person name="Hong S."/>
            <person name="Mi L."/>
            <person name="Sun Q."/>
            <person name="Zhang L."/>
            <person name="Zhou B."/>
            <person name="Peng R."/>
            <person name="Zhang X."/>
            <person name="Liu F."/>
        </authorList>
    </citation>
    <scope>NUCLEOTIDE SEQUENCE [LARGE SCALE GENOMIC DNA]</scope>
    <source>
        <strain evidence="10">cv. PA1801</strain>
    </source>
</reference>
<comment type="caution">
    <text evidence="9">The sequence shown here is derived from an EMBL/GenBank/DDBJ whole genome shotgun (WGS) entry which is preliminary data.</text>
</comment>
<name>A0A5B6X3C7_9ROSI</name>
<proteinExistence type="inferred from homology"/>
<organism evidence="9 10">
    <name type="scientific">Gossypium australe</name>
    <dbReference type="NCBI Taxonomy" id="47621"/>
    <lineage>
        <taxon>Eukaryota</taxon>
        <taxon>Viridiplantae</taxon>
        <taxon>Streptophyta</taxon>
        <taxon>Embryophyta</taxon>
        <taxon>Tracheophyta</taxon>
        <taxon>Spermatophyta</taxon>
        <taxon>Magnoliopsida</taxon>
        <taxon>eudicotyledons</taxon>
        <taxon>Gunneridae</taxon>
        <taxon>Pentapetalae</taxon>
        <taxon>rosids</taxon>
        <taxon>malvids</taxon>
        <taxon>Malvales</taxon>
        <taxon>Malvaceae</taxon>
        <taxon>Malvoideae</taxon>
        <taxon>Gossypium</taxon>
    </lineage>
</organism>
<dbReference type="EMBL" id="SMMG02000001">
    <property type="protein sequence ID" value="KAA3487475.1"/>
    <property type="molecule type" value="Genomic_DNA"/>
</dbReference>
<comment type="subcellular location">
    <subcellularLocation>
        <location evidence="2">Nucleus</location>
    </subcellularLocation>
</comment>
<evidence type="ECO:0000256" key="6">
    <source>
        <dbReference type="ARBA" id="ARBA00022801"/>
    </source>
</evidence>
<sequence length="110" mass="12984">MVQGALDGIYIKIRAPRVDKPRYQTRKGDITKNMLGCYYLVNTGYTNCECFLAPFRGQRYHLNEWCQSHQTSTLEEFFNMKHASAHNIIERCFGLLKFIWGILRVHHFIL</sequence>
<dbReference type="InterPro" id="IPR045249">
    <property type="entry name" value="HARBI1-like"/>
</dbReference>
<feature type="domain" description="DDE Tnp4" evidence="8">
    <location>
        <begin position="38"/>
        <end position="105"/>
    </location>
</feature>
<keyword evidence="5" id="KW-0479">Metal-binding</keyword>
<dbReference type="GO" id="GO:0004518">
    <property type="term" value="F:nuclease activity"/>
    <property type="evidence" value="ECO:0007669"/>
    <property type="project" value="UniProtKB-KW"/>
</dbReference>
<keyword evidence="6" id="KW-0378">Hydrolase</keyword>
<protein>
    <submittedName>
        <fullName evidence="9">DDE_4 domain-containing protein</fullName>
    </submittedName>
</protein>
<evidence type="ECO:0000256" key="1">
    <source>
        <dbReference type="ARBA" id="ARBA00001968"/>
    </source>
</evidence>
<gene>
    <name evidence="9" type="ORF">EPI10_031295</name>
</gene>
<evidence type="ECO:0000256" key="4">
    <source>
        <dbReference type="ARBA" id="ARBA00022722"/>
    </source>
</evidence>
<accession>A0A5B6X3C7</accession>
<dbReference type="GO" id="GO:0005634">
    <property type="term" value="C:nucleus"/>
    <property type="evidence" value="ECO:0007669"/>
    <property type="project" value="UniProtKB-SubCell"/>
</dbReference>
<keyword evidence="10" id="KW-1185">Reference proteome</keyword>
<evidence type="ECO:0000256" key="2">
    <source>
        <dbReference type="ARBA" id="ARBA00004123"/>
    </source>
</evidence>
<evidence type="ECO:0000256" key="7">
    <source>
        <dbReference type="ARBA" id="ARBA00023242"/>
    </source>
</evidence>
<dbReference type="Proteomes" id="UP000325315">
    <property type="component" value="Unassembled WGS sequence"/>
</dbReference>
<evidence type="ECO:0000313" key="9">
    <source>
        <dbReference type="EMBL" id="KAA3487475.1"/>
    </source>
</evidence>
<evidence type="ECO:0000313" key="10">
    <source>
        <dbReference type="Proteomes" id="UP000325315"/>
    </source>
</evidence>
<dbReference type="Pfam" id="PF13359">
    <property type="entry name" value="DDE_Tnp_4"/>
    <property type="match status" value="1"/>
</dbReference>
<dbReference type="OrthoDB" id="1699974at2759"/>
<dbReference type="AlphaFoldDB" id="A0A5B6X3C7"/>
<evidence type="ECO:0000256" key="5">
    <source>
        <dbReference type="ARBA" id="ARBA00022723"/>
    </source>
</evidence>
<evidence type="ECO:0000256" key="3">
    <source>
        <dbReference type="ARBA" id="ARBA00006958"/>
    </source>
</evidence>
<dbReference type="PANTHER" id="PTHR22930:SF293">
    <property type="entry name" value="PROTEIN ALP1-LIKE"/>
    <property type="match status" value="1"/>
</dbReference>
<keyword evidence="4" id="KW-0540">Nuclease</keyword>
<dbReference type="GO" id="GO:0016787">
    <property type="term" value="F:hydrolase activity"/>
    <property type="evidence" value="ECO:0007669"/>
    <property type="project" value="UniProtKB-KW"/>
</dbReference>
<dbReference type="GO" id="GO:0046872">
    <property type="term" value="F:metal ion binding"/>
    <property type="evidence" value="ECO:0007669"/>
    <property type="project" value="UniProtKB-KW"/>
</dbReference>
<dbReference type="InterPro" id="IPR027806">
    <property type="entry name" value="HARBI1_dom"/>
</dbReference>